<evidence type="ECO:0000313" key="3">
    <source>
        <dbReference type="Proteomes" id="UP000280444"/>
    </source>
</evidence>
<evidence type="ECO:0000256" key="1">
    <source>
        <dbReference type="SAM" id="MobiDB-lite"/>
    </source>
</evidence>
<organism evidence="2 3">
    <name type="scientific">Schaalia canis</name>
    <dbReference type="NCBI Taxonomy" id="100469"/>
    <lineage>
        <taxon>Bacteria</taxon>
        <taxon>Bacillati</taxon>
        <taxon>Actinomycetota</taxon>
        <taxon>Actinomycetes</taxon>
        <taxon>Actinomycetales</taxon>
        <taxon>Actinomycetaceae</taxon>
        <taxon>Schaalia</taxon>
    </lineage>
</organism>
<reference evidence="2 3" key="1">
    <citation type="submission" date="2018-11" db="EMBL/GenBank/DDBJ databases">
        <title>Genomes From Bacteria Associated with the Canine Oral Cavity: a Test Case for Automated Genome-Based Taxonomic Assignment.</title>
        <authorList>
            <person name="Coil D.A."/>
            <person name="Jospin G."/>
            <person name="Darling A.E."/>
            <person name="Wallis C."/>
            <person name="Davis I.J."/>
            <person name="Harris S."/>
            <person name="Eisen J.A."/>
            <person name="Holcombe L.J."/>
            <person name="O'Flynn C."/>
        </authorList>
    </citation>
    <scope>NUCLEOTIDE SEQUENCE [LARGE SCALE GENOMIC DNA]</scope>
    <source>
        <strain evidence="2 3">OH770</strain>
    </source>
</reference>
<feature type="compositionally biased region" description="Low complexity" evidence="1">
    <location>
        <begin position="71"/>
        <end position="85"/>
    </location>
</feature>
<sequence>MAGFYGMNIEQVRQLARQLEQKAQTIDEVISTITNQLGTTEWKGPDADQFRNDWNTTLSTQLRNVAQALRNAQQRANKNAQEQEQTSNNSH</sequence>
<keyword evidence="3" id="KW-1185">Reference proteome</keyword>
<dbReference type="EMBL" id="RQZF01000004">
    <property type="protein sequence ID" value="RRC95355.1"/>
    <property type="molecule type" value="Genomic_DNA"/>
</dbReference>
<accession>A0A3P1SF12</accession>
<name>A0A3P1SF12_9ACTO</name>
<comment type="caution">
    <text evidence="2">The sequence shown here is derived from an EMBL/GenBank/DDBJ whole genome shotgun (WGS) entry which is preliminary data.</text>
</comment>
<dbReference type="OrthoDB" id="5244663at2"/>
<evidence type="ECO:0000313" key="2">
    <source>
        <dbReference type="EMBL" id="RRC95355.1"/>
    </source>
</evidence>
<evidence type="ECO:0008006" key="4">
    <source>
        <dbReference type="Google" id="ProtNLM"/>
    </source>
</evidence>
<dbReference type="Proteomes" id="UP000280444">
    <property type="component" value="Unassembled WGS sequence"/>
</dbReference>
<proteinExistence type="predicted"/>
<gene>
    <name evidence="2" type="ORF">EII11_05605</name>
</gene>
<dbReference type="SUPFAM" id="SSF140453">
    <property type="entry name" value="EsxAB dimer-like"/>
    <property type="match status" value="1"/>
</dbReference>
<dbReference type="AlphaFoldDB" id="A0A3P1SF12"/>
<feature type="region of interest" description="Disordered" evidence="1">
    <location>
        <begin position="71"/>
        <end position="91"/>
    </location>
</feature>
<dbReference type="InterPro" id="IPR036689">
    <property type="entry name" value="ESAT-6-like_sf"/>
</dbReference>
<protein>
    <recommendedName>
        <fullName evidence="4">WXG100 family type VII secretion target</fullName>
    </recommendedName>
</protein>
<dbReference type="Gene3D" id="1.10.287.1060">
    <property type="entry name" value="ESAT-6-like"/>
    <property type="match status" value="1"/>
</dbReference>